<dbReference type="Proteomes" id="UP000195755">
    <property type="component" value="Chromosome"/>
</dbReference>
<dbReference type="EMBL" id="CP021744">
    <property type="protein sequence ID" value="ARZ69186.1"/>
    <property type="molecule type" value="Genomic_DNA"/>
</dbReference>
<dbReference type="RefSeq" id="WP_087927348.1">
    <property type="nucleotide sequence ID" value="NZ_CP021744.1"/>
</dbReference>
<feature type="compositionally biased region" description="Polar residues" evidence="1">
    <location>
        <begin position="268"/>
        <end position="279"/>
    </location>
</feature>
<organism evidence="2 3">
    <name type="scientific">Streptomyces albireticuli</name>
    <dbReference type="NCBI Taxonomy" id="1940"/>
    <lineage>
        <taxon>Bacteria</taxon>
        <taxon>Bacillati</taxon>
        <taxon>Actinomycetota</taxon>
        <taxon>Actinomycetes</taxon>
        <taxon>Kitasatosporales</taxon>
        <taxon>Streptomycetaceae</taxon>
        <taxon>Streptomyces</taxon>
    </lineage>
</organism>
<reference evidence="2 3" key="1">
    <citation type="submission" date="2017-06" db="EMBL/GenBank/DDBJ databases">
        <title>Streptomyces albireticuli Genome sequencing and assembly.</title>
        <authorList>
            <person name="Wang Y."/>
            <person name="Du B."/>
            <person name="Ding Y."/>
            <person name="Liu H."/>
            <person name="Hou Q."/>
            <person name="Liu K."/>
            <person name="Yao L."/>
            <person name="Wang C."/>
        </authorList>
    </citation>
    <scope>NUCLEOTIDE SEQUENCE [LARGE SCALE GENOMIC DNA]</scope>
    <source>
        <strain evidence="2 3">MDJK11</strain>
    </source>
</reference>
<evidence type="ECO:0000313" key="2">
    <source>
        <dbReference type="EMBL" id="ARZ69186.1"/>
    </source>
</evidence>
<feature type="compositionally biased region" description="Basic and acidic residues" evidence="1">
    <location>
        <begin position="295"/>
        <end position="309"/>
    </location>
</feature>
<feature type="region of interest" description="Disordered" evidence="1">
    <location>
        <begin position="1"/>
        <end position="21"/>
    </location>
</feature>
<gene>
    <name evidence="2" type="ORF">SMD11_3553</name>
</gene>
<protein>
    <submittedName>
        <fullName evidence="2">Putative ubiquitin thioesterase L96</fullName>
    </submittedName>
</protein>
<proteinExistence type="predicted"/>
<name>A0A1Z2L4H7_9ACTN</name>
<dbReference type="OrthoDB" id="4104600at2"/>
<evidence type="ECO:0000313" key="3">
    <source>
        <dbReference type="Proteomes" id="UP000195755"/>
    </source>
</evidence>
<feature type="compositionally biased region" description="Polar residues" evidence="1">
    <location>
        <begin position="332"/>
        <end position="343"/>
    </location>
</feature>
<dbReference type="KEGG" id="salj:SMD11_3553"/>
<dbReference type="AlphaFoldDB" id="A0A1Z2L4H7"/>
<accession>A0A1Z2L4H7</accession>
<feature type="region of interest" description="Disordered" evidence="1">
    <location>
        <begin position="252"/>
        <end position="343"/>
    </location>
</feature>
<sequence>MSGETGGWQGDAAKSEDHLRLTADENRLVTQRWEAAREARGRLDGIMADVQERSAVSHGGKLEGLDYSLKGLDSFRRKVAVAVGRGKDAEKVCDKVDDLNRYTLTFEAEGYTEGVQRTYAQLRERGYEPTSETNTWEDPVYKGVNTSWQHPETREKFELQFHTPESFKAKSENHELYELARSGTFEKFNTARKPAQSEAYQEASDLLQNERYASVRIPPRVEELRERKVRATLNPAVDPEIVQKVRQMETDLRAQHAAAAGPGPERTSALTPDLNQPDVNQERTRANSLGGGLEESLRSEGPGLRERLAAKAAETPRAQRKAPGTPALDPLPSQSRGQGPSLK</sequence>
<evidence type="ECO:0000256" key="1">
    <source>
        <dbReference type="SAM" id="MobiDB-lite"/>
    </source>
</evidence>